<keyword evidence="3" id="KW-0496">Mitochondrion</keyword>
<dbReference type="Gene3D" id="1.10.510.10">
    <property type="entry name" value="Transferase(Phosphotransferase) domain 1"/>
    <property type="match status" value="1"/>
</dbReference>
<feature type="region of interest" description="Disordered" evidence="1">
    <location>
        <begin position="404"/>
        <end position="454"/>
    </location>
</feature>
<dbReference type="PANTHER" id="PTHR44305:SF25">
    <property type="entry name" value="CHROMOSOME UNDETERMINED SCAFFOLD_9, WHOLE GENOME SHOTGUN SEQUENCE"/>
    <property type="match status" value="1"/>
</dbReference>
<reference evidence="3 4" key="1">
    <citation type="submission" date="2018-03" db="EMBL/GenBank/DDBJ databases">
        <authorList>
            <person name="Fogelqvist J."/>
        </authorList>
    </citation>
    <scope>NUCLEOTIDE SEQUENCE [LARGE SCALE GENOMIC DNA]</scope>
</reference>
<dbReference type="Gene3D" id="3.30.200.20">
    <property type="entry name" value="Phosphorylase Kinase, domain 1"/>
    <property type="match status" value="1"/>
</dbReference>
<feature type="compositionally biased region" description="Low complexity" evidence="1">
    <location>
        <begin position="432"/>
        <end position="448"/>
    </location>
</feature>
<feature type="compositionally biased region" description="Polar residues" evidence="1">
    <location>
        <begin position="1442"/>
        <end position="1453"/>
    </location>
</feature>
<accession>A0A3P3YKG5</accession>
<evidence type="ECO:0000259" key="2">
    <source>
        <dbReference type="PROSITE" id="PS50011"/>
    </source>
</evidence>
<feature type="region of interest" description="Disordered" evidence="1">
    <location>
        <begin position="918"/>
        <end position="955"/>
    </location>
</feature>
<dbReference type="InterPro" id="IPR008271">
    <property type="entry name" value="Ser/Thr_kinase_AS"/>
</dbReference>
<dbReference type="Pfam" id="PF00069">
    <property type="entry name" value="Pkinase"/>
    <property type="match status" value="1"/>
</dbReference>
<feature type="compositionally biased region" description="Basic and acidic residues" evidence="1">
    <location>
        <begin position="408"/>
        <end position="417"/>
    </location>
</feature>
<dbReference type="SMART" id="SM00220">
    <property type="entry name" value="S_TKc"/>
    <property type="match status" value="1"/>
</dbReference>
<feature type="compositionally biased region" description="Acidic residues" evidence="1">
    <location>
        <begin position="1020"/>
        <end position="1030"/>
    </location>
</feature>
<dbReference type="InterPro" id="IPR053083">
    <property type="entry name" value="TF_kinase-domain_protein"/>
</dbReference>
<feature type="region of interest" description="Disordered" evidence="1">
    <location>
        <begin position="1442"/>
        <end position="1469"/>
    </location>
</feature>
<dbReference type="GO" id="GO:0005524">
    <property type="term" value="F:ATP binding"/>
    <property type="evidence" value="ECO:0007669"/>
    <property type="project" value="InterPro"/>
</dbReference>
<gene>
    <name evidence="3" type="ORF">PLBR_LOCUS7906</name>
</gene>
<dbReference type="CDD" id="cd00180">
    <property type="entry name" value="PKc"/>
    <property type="match status" value="1"/>
</dbReference>
<dbReference type="GO" id="GO:0004672">
    <property type="term" value="F:protein kinase activity"/>
    <property type="evidence" value="ECO:0007669"/>
    <property type="project" value="InterPro"/>
</dbReference>
<geneLocation type="mitochondrion" evidence="3"/>
<dbReference type="SUPFAM" id="SSF56112">
    <property type="entry name" value="Protein kinase-like (PK-like)"/>
    <property type="match status" value="1"/>
</dbReference>
<evidence type="ECO:0000313" key="4">
    <source>
        <dbReference type="Proteomes" id="UP000290189"/>
    </source>
</evidence>
<dbReference type="PROSITE" id="PS00108">
    <property type="entry name" value="PROTEIN_KINASE_ST"/>
    <property type="match status" value="1"/>
</dbReference>
<protein>
    <recommendedName>
        <fullName evidence="2">Protein kinase domain-containing protein</fullName>
    </recommendedName>
</protein>
<feature type="compositionally biased region" description="Basic residues" evidence="1">
    <location>
        <begin position="986"/>
        <end position="995"/>
    </location>
</feature>
<dbReference type="EMBL" id="OVEO01000015">
    <property type="protein sequence ID" value="SPR00691.1"/>
    <property type="molecule type" value="Genomic_DNA"/>
</dbReference>
<dbReference type="InterPro" id="IPR011009">
    <property type="entry name" value="Kinase-like_dom_sf"/>
</dbReference>
<organism evidence="3 4">
    <name type="scientific">Plasmodiophora brassicae</name>
    <name type="common">Clubroot disease agent</name>
    <dbReference type="NCBI Taxonomy" id="37360"/>
    <lineage>
        <taxon>Eukaryota</taxon>
        <taxon>Sar</taxon>
        <taxon>Rhizaria</taxon>
        <taxon>Endomyxa</taxon>
        <taxon>Phytomyxea</taxon>
        <taxon>Plasmodiophorida</taxon>
        <taxon>Plasmodiophoridae</taxon>
        <taxon>Plasmodiophora</taxon>
    </lineage>
</organism>
<dbReference type="InterPro" id="IPR000719">
    <property type="entry name" value="Prot_kinase_dom"/>
</dbReference>
<proteinExistence type="predicted"/>
<feature type="domain" description="Protein kinase" evidence="2">
    <location>
        <begin position="1238"/>
        <end position="1565"/>
    </location>
</feature>
<name>A0A3P3YKG5_PLABS</name>
<dbReference type="Proteomes" id="UP000290189">
    <property type="component" value="Unassembled WGS sequence"/>
</dbReference>
<evidence type="ECO:0000313" key="3">
    <source>
        <dbReference type="EMBL" id="SPR00691.1"/>
    </source>
</evidence>
<sequence>MTLDLSEAAPAPPWAPTYRLDEYGLSTLTIVDNVELDLGARRPAVQAALVDVDEVSRAMTTMTTGSCTIWVERGPIDVPRAVFVAVKIASACIHIPTGVAVRVLANPKGRQVVARVESRQRRAFLYRTLHRFLPKLRTLVKAVVQTPFFVDAPASDDRAIRAALLAHPIVLTPGDLRTALFRAFTTDTAFAKRVSVLTGTRVTFTVDVDLARHVIDAPVPVPGRLVRTRLVAPRWSVPRAVPLDVVWSWARATPSAPGACAPTPSLDVAFVDSAVDGFNHCRSSRQRAELFGAIWKVWVRAPPRVWFERGAAPVLLRALAGVARPTSDAVFGKVVDALVAMADDDAGASRAIVTMALRQFEDAPASLALITFLWALVCRSPTAARATVEQHGIQRLLRQLARMAAPRPAEDPDRHDAPSNLIPRLNLPSIRSSPAASPHPESSDDAPAGVEPLNDDGLFFQMGQDLVLNELGPLLRHLRDYRQAEQQRTPSLRPLRTTITTSSMASRRPSATAAAAAAVATSPPVLTMTLLGHLLIGLPEQVPCPIPARTLLHVADHVVTPDSASHHAFVALVTACESRSSAAFFDALAHEYVTATHPSSKLLRLGVAYVESRAGAVPYHTLLPLTMALFDKASAGCVGRVASSEALALIAPLLRLWATVIRDSDRPSIDAALYTDLIKNGKRLDVVAGLAPTASDDACADLVDAVLALLRALPALSRRMRAMARRVANIYAATRALYAYPNGLLYRWMRALTDSARDLPLLTKIVGTLTAAHALMEPAAGSSSHPAQVTFHVLRFVRLYCRDGDGDGDQSSALRVCSLHVDLLRSLAETRSLTALARLHDLQVAVFLAYEFCLEFEARLQPHITLRYIHRRRLSSLAMSCCAVSNFTEASPPSPKPEPESPRVAAISLPTGTRMALDLADAPAPPPNLVPEPSSRADDDNDDEPRATITVVPRLHLKRNSVQTATSTNTEYIEQRVRQEAEAKRLARSSKRSSRSFKDDKDGGGGCNNNAESAVHASYDDDDDATDSDDASSASDEAVDDDGTIIGKVFRRISNPLMSLGRSSLGRSSAESTALANLVRGLGSDPASKFSGKALSSSKTAASLKSKSLNSKSSAARVRTGSIASSTGPVHIQERYFQQRLRRRLYADRALHLAMLRLLLRLMVDRNGMALSPRLCHRTPTSHLPHQLNLPFIVHQHVNNPANRKALADLERLEVASSESAHRLVRLLSLASAHTALLEHRVRIAKGRFGEVLSSRVEGRQEPCAVKVVDVPATYHDYQVVPDLFSEITILERFRHRPNVTHVLDYAVTDDGYQVVMDLYAMSLRQWRLSLYRGEAPTPTKGMGLGKTFELLDACLDIYHRVLVAVQDLHDNHCIHFDLKCDNVLIRGKRAGGGVPVAALANMMDECDVCLADFGESLMWNPSLGESGQSLVGRGTENIQSPEILSLSDPNSPDQRRRASSTPRSAAMERQVVSTGADIWAIGCLLFELLTGEFMFEDRQGMPIFFQVISRSQPIISHKNKFTLASMFGEGVGETIADFLGSVLVRSVARRPPIQKVIAMYHALRSRLHHVKAETLQNEKQAAAIRLPLFFRRGRVAPAGAAAAAAAWKYRRRSVSVSSSARSTRSPNRDPLDDIITAAAAASQRLPPGATPPAAVVVAPFAQQGADTAPPCWAAFDALADTHPERALLPSAVRSSMHRVTSMCSVVVDADVPARAVPIVQRLGFSRVVHCGAGPTATMPAATATVAAGCLVLLSGKYAGRLGAIGRFAGDAADVRLVVDLAAWIRASVHPCAIAMQRCIADGDRVVIVGRDRNGPVVMVLVFLMVTYRISLLEAVLTLKQRGIIGAVEETIVRAVQCWAKQTIGAIFHGASSHNQFSCLCAMSIIKMASQVQTDTKVTPCACEETDDINCPSVSCWGAIRRTRNLYGLDLARLQWRQWSIGDLVMSRCRLDNLVVSGYVRPRTHRAAWTNLSCGECRFVFAAVPGHHDRVDLNHFQTDDAIAVVVNLTRTDDHRPRCFSLVTSPKRNHTRDCTSAED</sequence>
<dbReference type="PROSITE" id="PS50011">
    <property type="entry name" value="PROTEIN_KINASE_DOM"/>
    <property type="match status" value="1"/>
</dbReference>
<feature type="region of interest" description="Disordered" evidence="1">
    <location>
        <begin position="983"/>
        <end position="1040"/>
    </location>
</feature>
<dbReference type="PANTHER" id="PTHR44305">
    <property type="entry name" value="SI:DKEY-192D15.2-RELATED"/>
    <property type="match status" value="1"/>
</dbReference>
<evidence type="ECO:0000256" key="1">
    <source>
        <dbReference type="SAM" id="MobiDB-lite"/>
    </source>
</evidence>